<dbReference type="Proteomes" id="UP000800200">
    <property type="component" value="Unassembled WGS sequence"/>
</dbReference>
<evidence type="ECO:0008006" key="3">
    <source>
        <dbReference type="Google" id="ProtNLM"/>
    </source>
</evidence>
<evidence type="ECO:0000313" key="2">
    <source>
        <dbReference type="Proteomes" id="UP000800200"/>
    </source>
</evidence>
<keyword evidence="2" id="KW-1185">Reference proteome</keyword>
<reference evidence="1" key="1">
    <citation type="journal article" date="2020" name="Stud. Mycol.">
        <title>101 Dothideomycetes genomes: a test case for predicting lifestyles and emergence of pathogens.</title>
        <authorList>
            <person name="Haridas S."/>
            <person name="Albert R."/>
            <person name="Binder M."/>
            <person name="Bloem J."/>
            <person name="Labutti K."/>
            <person name="Salamov A."/>
            <person name="Andreopoulos B."/>
            <person name="Baker S."/>
            <person name="Barry K."/>
            <person name="Bills G."/>
            <person name="Bluhm B."/>
            <person name="Cannon C."/>
            <person name="Castanera R."/>
            <person name="Culley D."/>
            <person name="Daum C."/>
            <person name="Ezra D."/>
            <person name="Gonzalez J."/>
            <person name="Henrissat B."/>
            <person name="Kuo A."/>
            <person name="Liang C."/>
            <person name="Lipzen A."/>
            <person name="Lutzoni F."/>
            <person name="Magnuson J."/>
            <person name="Mondo S."/>
            <person name="Nolan M."/>
            <person name="Ohm R."/>
            <person name="Pangilinan J."/>
            <person name="Park H.-J."/>
            <person name="Ramirez L."/>
            <person name="Alfaro M."/>
            <person name="Sun H."/>
            <person name="Tritt A."/>
            <person name="Yoshinaga Y."/>
            <person name="Zwiers L.-H."/>
            <person name="Turgeon B."/>
            <person name="Goodwin S."/>
            <person name="Spatafora J."/>
            <person name="Crous P."/>
            <person name="Grigoriev I."/>
        </authorList>
    </citation>
    <scope>NUCLEOTIDE SEQUENCE</scope>
    <source>
        <strain evidence="1">CBS 207.26</strain>
    </source>
</reference>
<dbReference type="AlphaFoldDB" id="A0A6A6EIK3"/>
<name>A0A6A6EIK3_9PEZI</name>
<accession>A0A6A6EIK3</accession>
<evidence type="ECO:0000313" key="1">
    <source>
        <dbReference type="EMBL" id="KAF2189706.1"/>
    </source>
</evidence>
<protein>
    <recommendedName>
        <fullName evidence="3">F-box domain-containing protein</fullName>
    </recommendedName>
</protein>
<sequence length="313" mass="35341">MPSSRLIDLSFPAELLLEVIQHVPFDDAFVAKLSLIHPRIKSLLTNHEISITKHFIRSQLPHALTDFPTEVKNIGYAWLSQCIHQYDTMDGVMATLTSELNCFAVQNHNMALVNTGLLLLYRLFSFDAHEDKIAFIKSLPRDPLTAMFLAVHYSKYTARYNAKGIINQRTYGRFLDTNQLLLRNEIEFSFSEGVMNLGPAFISDVLSHIDAAETTLMCLYHDNAQHGWGTQEENFQPPVTQGPAKNPVTKPRTLYTTLLERLAELYDCPLEEAVTLIEDDTDIPDHPLSCIGLWGKARLLKGLNLENGEDGVE</sequence>
<organism evidence="1 2">
    <name type="scientific">Zopfia rhizophila CBS 207.26</name>
    <dbReference type="NCBI Taxonomy" id="1314779"/>
    <lineage>
        <taxon>Eukaryota</taxon>
        <taxon>Fungi</taxon>
        <taxon>Dikarya</taxon>
        <taxon>Ascomycota</taxon>
        <taxon>Pezizomycotina</taxon>
        <taxon>Dothideomycetes</taxon>
        <taxon>Dothideomycetes incertae sedis</taxon>
        <taxon>Zopfiaceae</taxon>
        <taxon>Zopfia</taxon>
    </lineage>
</organism>
<proteinExistence type="predicted"/>
<gene>
    <name evidence="1" type="ORF">K469DRAFT_747728</name>
</gene>
<dbReference type="EMBL" id="ML994620">
    <property type="protein sequence ID" value="KAF2189706.1"/>
    <property type="molecule type" value="Genomic_DNA"/>
</dbReference>
<dbReference type="OrthoDB" id="5372859at2759"/>